<name>A0AA88WR31_9ASTE</name>
<protein>
    <submittedName>
        <fullName evidence="1">Uncharacterized protein</fullName>
    </submittedName>
</protein>
<sequence>MFSELLSIRELNGVDGYFHPEIVNAQNSTIPVNVGVVLDMDTMIGKMGLRCISMALSDFSTSHGHYKTRIVSNSRNSNGSMVGAVEAELQHNYDAVVGDITIIANRSLYVDFTLPYTESGVTMIVPVKDRKEKSAWVFLKPLTWDLWVTSA</sequence>
<evidence type="ECO:0000313" key="1">
    <source>
        <dbReference type="EMBL" id="KAK3032403.1"/>
    </source>
</evidence>
<dbReference type="PANTHER" id="PTHR18966">
    <property type="entry name" value="IONOTROPIC GLUTAMATE RECEPTOR"/>
    <property type="match status" value="1"/>
</dbReference>
<dbReference type="AlphaFoldDB" id="A0AA88WR31"/>
<keyword evidence="2" id="KW-1185">Reference proteome</keyword>
<proteinExistence type="predicted"/>
<reference evidence="1" key="1">
    <citation type="submission" date="2022-12" db="EMBL/GenBank/DDBJ databases">
        <title>Draft genome assemblies for two species of Escallonia (Escalloniales).</title>
        <authorList>
            <person name="Chanderbali A."/>
            <person name="Dervinis C."/>
            <person name="Anghel I."/>
            <person name="Soltis D."/>
            <person name="Soltis P."/>
            <person name="Zapata F."/>
        </authorList>
    </citation>
    <scope>NUCLEOTIDE SEQUENCE</scope>
    <source>
        <strain evidence="1">UCBG64.0493</strain>
        <tissue evidence="1">Leaf</tissue>
    </source>
</reference>
<accession>A0AA88WR31</accession>
<organism evidence="1 2">
    <name type="scientific">Escallonia herrerae</name>
    <dbReference type="NCBI Taxonomy" id="1293975"/>
    <lineage>
        <taxon>Eukaryota</taxon>
        <taxon>Viridiplantae</taxon>
        <taxon>Streptophyta</taxon>
        <taxon>Embryophyta</taxon>
        <taxon>Tracheophyta</taxon>
        <taxon>Spermatophyta</taxon>
        <taxon>Magnoliopsida</taxon>
        <taxon>eudicotyledons</taxon>
        <taxon>Gunneridae</taxon>
        <taxon>Pentapetalae</taxon>
        <taxon>asterids</taxon>
        <taxon>campanulids</taxon>
        <taxon>Escalloniales</taxon>
        <taxon>Escalloniaceae</taxon>
        <taxon>Escallonia</taxon>
    </lineage>
</organism>
<evidence type="ECO:0000313" key="2">
    <source>
        <dbReference type="Proteomes" id="UP001188597"/>
    </source>
</evidence>
<gene>
    <name evidence="1" type="ORF">RJ639_036420</name>
</gene>
<dbReference type="SUPFAM" id="SSF53850">
    <property type="entry name" value="Periplasmic binding protein-like II"/>
    <property type="match status" value="1"/>
</dbReference>
<dbReference type="Proteomes" id="UP001188597">
    <property type="component" value="Unassembled WGS sequence"/>
</dbReference>
<dbReference type="InterPro" id="IPR015683">
    <property type="entry name" value="Ionotropic_Glu_rcpt"/>
</dbReference>
<dbReference type="Gene3D" id="3.40.190.10">
    <property type="entry name" value="Periplasmic binding protein-like II"/>
    <property type="match status" value="1"/>
</dbReference>
<comment type="caution">
    <text evidence="1">The sequence shown here is derived from an EMBL/GenBank/DDBJ whole genome shotgun (WGS) entry which is preliminary data.</text>
</comment>
<dbReference type="EMBL" id="JAVXUP010000270">
    <property type="protein sequence ID" value="KAK3032403.1"/>
    <property type="molecule type" value="Genomic_DNA"/>
</dbReference>